<evidence type="ECO:0000256" key="1">
    <source>
        <dbReference type="SAM" id="MobiDB-lite"/>
    </source>
</evidence>
<sequence>MVQANTQTLAAAALALFSTAANGHMIMASPKPYGNPDSSPLTSTNYPCKYNGSPSFYSGVDATKMAIGQTQKLSFTGSAVHGGGSCQLAVTSDAAPTASTAWQVILSIEGGCPSKSGGAADEYEFTIPTGIQPGKYVFAWTWVPHMSGAPEFYMNCAPIEVTGGAAKRSDNDTVQISELVTRDAFPNLNVINLAGVNDCSTAKDQANDLVWPDPGSNLQKLAASPKYQEMAQGTKPCAPGGGGTPSSGSSGSGGSSAGGSGSGSSAGAGSSAAASPSSPAGSGFQTSTKPASTSAAASPTTSAAPAKTTTGTGSATTGSGSSGSAGGKSGQCASEGTFFCVSGSQYQQCASGAWTALKPMPAGTKCKEGESTSLWARDEVRALRVRRK</sequence>
<protein>
    <recommendedName>
        <fullName evidence="3">Auxiliary Activity family 9 catalytic domain-containing protein</fullName>
    </recommendedName>
</protein>
<evidence type="ECO:0000313" key="5">
    <source>
        <dbReference type="Proteomes" id="UP001408356"/>
    </source>
</evidence>
<dbReference type="Pfam" id="PF03443">
    <property type="entry name" value="AA9"/>
    <property type="match status" value="1"/>
</dbReference>
<feature type="compositionally biased region" description="Low complexity" evidence="1">
    <location>
        <begin position="267"/>
        <end position="319"/>
    </location>
</feature>
<proteinExistence type="predicted"/>
<evidence type="ECO:0000259" key="3">
    <source>
        <dbReference type="Pfam" id="PF03443"/>
    </source>
</evidence>
<name>A0ABR2UN96_9PEZI</name>
<dbReference type="Gene3D" id="2.70.50.70">
    <property type="match status" value="1"/>
</dbReference>
<dbReference type="Proteomes" id="UP001408356">
    <property type="component" value="Unassembled WGS sequence"/>
</dbReference>
<organism evidence="4 5">
    <name type="scientific">Seiridium unicorne</name>
    <dbReference type="NCBI Taxonomy" id="138068"/>
    <lineage>
        <taxon>Eukaryota</taxon>
        <taxon>Fungi</taxon>
        <taxon>Dikarya</taxon>
        <taxon>Ascomycota</taxon>
        <taxon>Pezizomycotina</taxon>
        <taxon>Sordariomycetes</taxon>
        <taxon>Xylariomycetidae</taxon>
        <taxon>Amphisphaeriales</taxon>
        <taxon>Sporocadaceae</taxon>
        <taxon>Seiridium</taxon>
    </lineage>
</organism>
<dbReference type="InterPro" id="IPR005103">
    <property type="entry name" value="AA9_LPMO"/>
</dbReference>
<dbReference type="PANTHER" id="PTHR36182">
    <property type="entry name" value="PROTEIN, PUTATIVE (AFU_ORTHOLOGUE AFUA_6G10930)-RELATED"/>
    <property type="match status" value="1"/>
</dbReference>
<feature type="signal peptide" evidence="2">
    <location>
        <begin position="1"/>
        <end position="23"/>
    </location>
</feature>
<feature type="chain" id="PRO_5046145237" description="Auxiliary Activity family 9 catalytic domain-containing protein" evidence="2">
    <location>
        <begin position="24"/>
        <end position="388"/>
    </location>
</feature>
<keyword evidence="5" id="KW-1185">Reference proteome</keyword>
<gene>
    <name evidence="4" type="ORF">SUNI508_09949</name>
</gene>
<feature type="region of interest" description="Disordered" evidence="1">
    <location>
        <begin position="223"/>
        <end position="331"/>
    </location>
</feature>
<feature type="domain" description="Auxiliary Activity family 9 catalytic" evidence="3">
    <location>
        <begin position="121"/>
        <end position="183"/>
    </location>
</feature>
<evidence type="ECO:0000313" key="4">
    <source>
        <dbReference type="EMBL" id="KAK9415989.1"/>
    </source>
</evidence>
<feature type="compositionally biased region" description="Gly residues" evidence="1">
    <location>
        <begin position="320"/>
        <end position="329"/>
    </location>
</feature>
<evidence type="ECO:0000256" key="2">
    <source>
        <dbReference type="SAM" id="SignalP"/>
    </source>
</evidence>
<dbReference type="PANTHER" id="PTHR36182:SF2">
    <property type="entry name" value="LYTIC POLYSACCHARIDE MONOOXYGENASE"/>
    <property type="match status" value="1"/>
</dbReference>
<dbReference type="EMBL" id="JARVKF010000410">
    <property type="protein sequence ID" value="KAK9415989.1"/>
    <property type="molecule type" value="Genomic_DNA"/>
</dbReference>
<feature type="compositionally biased region" description="Gly residues" evidence="1">
    <location>
        <begin position="239"/>
        <end position="266"/>
    </location>
</feature>
<accession>A0ABR2UN96</accession>
<comment type="caution">
    <text evidence="4">The sequence shown here is derived from an EMBL/GenBank/DDBJ whole genome shotgun (WGS) entry which is preliminary data.</text>
</comment>
<keyword evidence="2" id="KW-0732">Signal</keyword>
<reference evidence="4 5" key="1">
    <citation type="journal article" date="2024" name="J. Plant Pathol.">
        <title>Sequence and assembly of the genome of Seiridium unicorne, isolate CBS 538.82, causal agent of cypress canker disease.</title>
        <authorList>
            <person name="Scali E."/>
            <person name="Rocca G.D."/>
            <person name="Danti R."/>
            <person name="Garbelotto M."/>
            <person name="Barberini S."/>
            <person name="Baroncelli R."/>
            <person name="Emiliani G."/>
        </authorList>
    </citation>
    <scope>NUCLEOTIDE SEQUENCE [LARGE SCALE GENOMIC DNA]</scope>
    <source>
        <strain evidence="4 5">BM-138-508</strain>
    </source>
</reference>